<proteinExistence type="predicted"/>
<evidence type="ECO:0000313" key="2">
    <source>
        <dbReference type="Proteomes" id="UP000054270"/>
    </source>
</evidence>
<dbReference type="EMBL" id="KN817655">
    <property type="protein sequence ID" value="KJA15064.1"/>
    <property type="molecule type" value="Genomic_DNA"/>
</dbReference>
<gene>
    <name evidence="1" type="ORF">HYPSUDRAFT_208188</name>
</gene>
<dbReference type="Proteomes" id="UP000054270">
    <property type="component" value="Unassembled WGS sequence"/>
</dbReference>
<name>A0A0D2N7F7_HYPSF</name>
<dbReference type="SUPFAM" id="SSF63829">
    <property type="entry name" value="Calcium-dependent phosphotriesterase"/>
    <property type="match status" value="1"/>
</dbReference>
<evidence type="ECO:0008006" key="3">
    <source>
        <dbReference type="Google" id="ProtNLM"/>
    </source>
</evidence>
<dbReference type="Gene3D" id="2.130.10.10">
    <property type="entry name" value="YVTN repeat-like/Quinoprotein amine dehydrogenase"/>
    <property type="match status" value="1"/>
</dbReference>
<organism evidence="1 2">
    <name type="scientific">Hypholoma sublateritium (strain FD-334 SS-4)</name>
    <dbReference type="NCBI Taxonomy" id="945553"/>
    <lineage>
        <taxon>Eukaryota</taxon>
        <taxon>Fungi</taxon>
        <taxon>Dikarya</taxon>
        <taxon>Basidiomycota</taxon>
        <taxon>Agaricomycotina</taxon>
        <taxon>Agaricomycetes</taxon>
        <taxon>Agaricomycetidae</taxon>
        <taxon>Agaricales</taxon>
        <taxon>Agaricineae</taxon>
        <taxon>Strophariaceae</taxon>
        <taxon>Hypholoma</taxon>
    </lineage>
</organism>
<dbReference type="InterPro" id="IPR015943">
    <property type="entry name" value="WD40/YVTN_repeat-like_dom_sf"/>
</dbReference>
<keyword evidence="2" id="KW-1185">Reference proteome</keyword>
<dbReference type="STRING" id="945553.A0A0D2N7F7"/>
<reference evidence="2" key="1">
    <citation type="submission" date="2014-04" db="EMBL/GenBank/DDBJ databases">
        <title>Evolutionary Origins and Diversification of the Mycorrhizal Mutualists.</title>
        <authorList>
            <consortium name="DOE Joint Genome Institute"/>
            <consortium name="Mycorrhizal Genomics Consortium"/>
            <person name="Kohler A."/>
            <person name="Kuo A."/>
            <person name="Nagy L.G."/>
            <person name="Floudas D."/>
            <person name="Copeland A."/>
            <person name="Barry K.W."/>
            <person name="Cichocki N."/>
            <person name="Veneault-Fourrey C."/>
            <person name="LaButti K."/>
            <person name="Lindquist E.A."/>
            <person name="Lipzen A."/>
            <person name="Lundell T."/>
            <person name="Morin E."/>
            <person name="Murat C."/>
            <person name="Riley R."/>
            <person name="Ohm R."/>
            <person name="Sun H."/>
            <person name="Tunlid A."/>
            <person name="Henrissat B."/>
            <person name="Grigoriev I.V."/>
            <person name="Hibbett D.S."/>
            <person name="Martin F."/>
        </authorList>
    </citation>
    <scope>NUCLEOTIDE SEQUENCE [LARGE SCALE GENOMIC DNA]</scope>
    <source>
        <strain evidence="2">FD-334 SS-4</strain>
    </source>
</reference>
<protein>
    <recommendedName>
        <fullName evidence="3">DUF2415 domain-containing protein</fullName>
    </recommendedName>
</protein>
<evidence type="ECO:0000313" key="1">
    <source>
        <dbReference type="EMBL" id="KJA15064.1"/>
    </source>
</evidence>
<sequence>MTADISAPSFTRVATGTRDKCFQVWDFDSSTCEIKAVFSRRHGPERDIVPKALVFDKNPTKDVYVFGLYDGGLYKCSGSDGMVISREQLGPQIGNAAMDEERSLIVIDNVASGFDIYGLEQSAKGAKFKFVRMLEVGKPSKTYAKSVVFANASQAVIAGSDHGKVYIFDRKSGRVLKKITHSKSGGVETIAVHDDTDGSVLIASASVRDNFGFAPSPIKLWRWTPKRHEAMANALRWNVGFVLEWTFKMIVMFAAVAFAAEHLWKIHDKRFNDTEQPVLHLPHLNDHDIQDYIRWREQIKSSLDRHVQTMHFASRHESATVLKDNIPPGQIDRLKAIDIIQSEEGIGYAHESSLSTIKIDLEKDHQDL</sequence>
<accession>A0A0D2N7F7</accession>
<dbReference type="OrthoDB" id="2654453at2759"/>
<dbReference type="AlphaFoldDB" id="A0A0D2N7F7"/>